<evidence type="ECO:0000313" key="2">
    <source>
        <dbReference type="EMBL" id="GLI69571.1"/>
    </source>
</evidence>
<feature type="non-terminal residue" evidence="2">
    <location>
        <position position="1"/>
    </location>
</feature>
<sequence length="289" mass="28575">GLGGLRDRLPARLRAAGGLFRAGSFSGQVRRRGTDDNGHASDFGINPTAGVAVNPRGIILGRRARSPTEGGRRFMSTASGIGFFNFVTAIGSTGGGAAPGSPSISPVLRGAAAAGGTGSFYWRRDAHAAGAVATAAIASSTRAQELRGEVEMLGILRQGENSFVIVVGEEDIDGEGDSEGELDAGSVDGDGIGPPPTVPSGAALDYAGGSEGGRVGAARKLHTHPQRRQSSGAGLSITAALSHMNSGRMTGSSGGGGLPGGKGDGGLGGGRGSLGLRSPPRQPQSGPGL</sequence>
<dbReference type="Proteomes" id="UP001165090">
    <property type="component" value="Unassembled WGS sequence"/>
</dbReference>
<evidence type="ECO:0000313" key="3">
    <source>
        <dbReference type="Proteomes" id="UP001165090"/>
    </source>
</evidence>
<name>A0ABQ5SIV4_9CHLO</name>
<proteinExistence type="predicted"/>
<gene>
    <name evidence="2" type="ORF">VaNZ11_014208</name>
</gene>
<keyword evidence="3" id="KW-1185">Reference proteome</keyword>
<feature type="compositionally biased region" description="Acidic residues" evidence="1">
    <location>
        <begin position="173"/>
        <end position="182"/>
    </location>
</feature>
<comment type="caution">
    <text evidence="2">The sequence shown here is derived from an EMBL/GenBank/DDBJ whole genome shotgun (WGS) entry which is preliminary data.</text>
</comment>
<feature type="region of interest" description="Disordered" evidence="1">
    <location>
        <begin position="173"/>
        <end position="215"/>
    </location>
</feature>
<protein>
    <submittedName>
        <fullName evidence="2">Uncharacterized protein</fullName>
    </submittedName>
</protein>
<evidence type="ECO:0000256" key="1">
    <source>
        <dbReference type="SAM" id="MobiDB-lite"/>
    </source>
</evidence>
<organism evidence="2 3">
    <name type="scientific">Volvox africanus</name>
    <dbReference type="NCBI Taxonomy" id="51714"/>
    <lineage>
        <taxon>Eukaryota</taxon>
        <taxon>Viridiplantae</taxon>
        <taxon>Chlorophyta</taxon>
        <taxon>core chlorophytes</taxon>
        <taxon>Chlorophyceae</taxon>
        <taxon>CS clade</taxon>
        <taxon>Chlamydomonadales</taxon>
        <taxon>Volvocaceae</taxon>
        <taxon>Volvox</taxon>
    </lineage>
</organism>
<accession>A0ABQ5SIV4</accession>
<reference evidence="2 3" key="1">
    <citation type="journal article" date="2023" name="IScience">
        <title>Expanded male sex-determining region conserved during the evolution of homothallism in the green alga Volvox.</title>
        <authorList>
            <person name="Yamamoto K."/>
            <person name="Matsuzaki R."/>
            <person name="Mahakham W."/>
            <person name="Heman W."/>
            <person name="Sekimoto H."/>
            <person name="Kawachi M."/>
            <person name="Minakuchi Y."/>
            <person name="Toyoda A."/>
            <person name="Nozaki H."/>
        </authorList>
    </citation>
    <scope>NUCLEOTIDE SEQUENCE [LARGE SCALE GENOMIC DNA]</scope>
    <source>
        <strain evidence="2 3">NIES-4468</strain>
    </source>
</reference>
<dbReference type="EMBL" id="BSDZ01000086">
    <property type="protein sequence ID" value="GLI69571.1"/>
    <property type="molecule type" value="Genomic_DNA"/>
</dbReference>
<feature type="compositionally biased region" description="Gly residues" evidence="1">
    <location>
        <begin position="252"/>
        <end position="273"/>
    </location>
</feature>
<feature type="region of interest" description="Disordered" evidence="1">
    <location>
        <begin position="242"/>
        <end position="289"/>
    </location>
</feature>